<accession>A0A9P6B702</accession>
<protein>
    <submittedName>
        <fullName evidence="1">Uncharacterized protein</fullName>
    </submittedName>
</protein>
<organism evidence="1 2">
    <name type="scientific">Hydnum rufescens UP504</name>
    <dbReference type="NCBI Taxonomy" id="1448309"/>
    <lineage>
        <taxon>Eukaryota</taxon>
        <taxon>Fungi</taxon>
        <taxon>Dikarya</taxon>
        <taxon>Basidiomycota</taxon>
        <taxon>Agaricomycotina</taxon>
        <taxon>Agaricomycetes</taxon>
        <taxon>Cantharellales</taxon>
        <taxon>Hydnaceae</taxon>
        <taxon>Hydnum</taxon>
    </lineage>
</organism>
<keyword evidence="2" id="KW-1185">Reference proteome</keyword>
<dbReference type="EMBL" id="MU128925">
    <property type="protein sequence ID" value="KAF9518427.1"/>
    <property type="molecule type" value="Genomic_DNA"/>
</dbReference>
<name>A0A9P6B702_9AGAM</name>
<dbReference type="Proteomes" id="UP000886523">
    <property type="component" value="Unassembled WGS sequence"/>
</dbReference>
<gene>
    <name evidence="1" type="ORF">BS47DRAFT_299054</name>
</gene>
<reference evidence="1" key="1">
    <citation type="journal article" date="2020" name="Nat. Commun.">
        <title>Large-scale genome sequencing of mycorrhizal fungi provides insights into the early evolution of symbiotic traits.</title>
        <authorList>
            <person name="Miyauchi S."/>
            <person name="Kiss E."/>
            <person name="Kuo A."/>
            <person name="Drula E."/>
            <person name="Kohler A."/>
            <person name="Sanchez-Garcia M."/>
            <person name="Morin E."/>
            <person name="Andreopoulos B."/>
            <person name="Barry K.W."/>
            <person name="Bonito G."/>
            <person name="Buee M."/>
            <person name="Carver A."/>
            <person name="Chen C."/>
            <person name="Cichocki N."/>
            <person name="Clum A."/>
            <person name="Culley D."/>
            <person name="Crous P.W."/>
            <person name="Fauchery L."/>
            <person name="Girlanda M."/>
            <person name="Hayes R.D."/>
            <person name="Keri Z."/>
            <person name="LaButti K."/>
            <person name="Lipzen A."/>
            <person name="Lombard V."/>
            <person name="Magnuson J."/>
            <person name="Maillard F."/>
            <person name="Murat C."/>
            <person name="Nolan M."/>
            <person name="Ohm R.A."/>
            <person name="Pangilinan J."/>
            <person name="Pereira M.F."/>
            <person name="Perotto S."/>
            <person name="Peter M."/>
            <person name="Pfister S."/>
            <person name="Riley R."/>
            <person name="Sitrit Y."/>
            <person name="Stielow J.B."/>
            <person name="Szollosi G."/>
            <person name="Zifcakova L."/>
            <person name="Stursova M."/>
            <person name="Spatafora J.W."/>
            <person name="Tedersoo L."/>
            <person name="Vaario L.M."/>
            <person name="Yamada A."/>
            <person name="Yan M."/>
            <person name="Wang P."/>
            <person name="Xu J."/>
            <person name="Bruns T."/>
            <person name="Baldrian P."/>
            <person name="Vilgalys R."/>
            <person name="Dunand C."/>
            <person name="Henrissat B."/>
            <person name="Grigoriev I.V."/>
            <person name="Hibbett D."/>
            <person name="Nagy L.G."/>
            <person name="Martin F.M."/>
        </authorList>
    </citation>
    <scope>NUCLEOTIDE SEQUENCE</scope>
    <source>
        <strain evidence="1">UP504</strain>
    </source>
</reference>
<sequence length="88" mass="9112">MGHKREGVREGGPAAFFPLAFNCVCGAGVAWRGSDAHTEAGLRCSAPRAEVNVVVGLSLAMRPAGPTTLRTTEFRVLDAEPAVSAMGT</sequence>
<evidence type="ECO:0000313" key="2">
    <source>
        <dbReference type="Proteomes" id="UP000886523"/>
    </source>
</evidence>
<evidence type="ECO:0000313" key="1">
    <source>
        <dbReference type="EMBL" id="KAF9518427.1"/>
    </source>
</evidence>
<comment type="caution">
    <text evidence="1">The sequence shown here is derived from an EMBL/GenBank/DDBJ whole genome shotgun (WGS) entry which is preliminary data.</text>
</comment>
<proteinExistence type="predicted"/>
<dbReference type="AlphaFoldDB" id="A0A9P6B702"/>